<accession>A0A699SZX4</accession>
<organism evidence="1">
    <name type="scientific">Tanacetum cinerariifolium</name>
    <name type="common">Dalmatian daisy</name>
    <name type="synonym">Chrysanthemum cinerariifolium</name>
    <dbReference type="NCBI Taxonomy" id="118510"/>
    <lineage>
        <taxon>Eukaryota</taxon>
        <taxon>Viridiplantae</taxon>
        <taxon>Streptophyta</taxon>
        <taxon>Embryophyta</taxon>
        <taxon>Tracheophyta</taxon>
        <taxon>Spermatophyta</taxon>
        <taxon>Magnoliopsida</taxon>
        <taxon>eudicotyledons</taxon>
        <taxon>Gunneridae</taxon>
        <taxon>Pentapetalae</taxon>
        <taxon>asterids</taxon>
        <taxon>campanulids</taxon>
        <taxon>Asterales</taxon>
        <taxon>Asteraceae</taxon>
        <taxon>Asteroideae</taxon>
        <taxon>Anthemideae</taxon>
        <taxon>Anthemidinae</taxon>
        <taxon>Tanacetum</taxon>
    </lineage>
</organism>
<evidence type="ECO:0000313" key="1">
    <source>
        <dbReference type="EMBL" id="GFD02713.1"/>
    </source>
</evidence>
<reference evidence="1" key="1">
    <citation type="journal article" date="2019" name="Sci. Rep.">
        <title>Draft genome of Tanacetum cinerariifolium, the natural source of mosquito coil.</title>
        <authorList>
            <person name="Yamashiro T."/>
            <person name="Shiraishi A."/>
            <person name="Satake H."/>
            <person name="Nakayama K."/>
        </authorList>
    </citation>
    <scope>NUCLEOTIDE SEQUENCE</scope>
</reference>
<sequence>IFFENLPEHPSDTKVFIVKMEILLEPTSNKLLVVKKEILLEPTANKFLVGDLQDSI</sequence>
<protein>
    <submittedName>
        <fullName evidence="1">Uncharacterized protein</fullName>
    </submittedName>
</protein>
<dbReference type="EMBL" id="BKCJ011199907">
    <property type="protein sequence ID" value="GFD02713.1"/>
    <property type="molecule type" value="Genomic_DNA"/>
</dbReference>
<feature type="non-terminal residue" evidence="1">
    <location>
        <position position="1"/>
    </location>
</feature>
<gene>
    <name evidence="1" type="ORF">Tci_874682</name>
</gene>
<name>A0A699SZX4_TANCI</name>
<comment type="caution">
    <text evidence="1">The sequence shown here is derived from an EMBL/GenBank/DDBJ whole genome shotgun (WGS) entry which is preliminary data.</text>
</comment>
<proteinExistence type="predicted"/>
<dbReference type="AlphaFoldDB" id="A0A699SZX4"/>